<dbReference type="EMBL" id="VHSH01000003">
    <property type="protein sequence ID" value="TQV80351.1"/>
    <property type="molecule type" value="Genomic_DNA"/>
</dbReference>
<dbReference type="OrthoDB" id="9204697at2"/>
<evidence type="ECO:0000313" key="2">
    <source>
        <dbReference type="Proteomes" id="UP000315252"/>
    </source>
</evidence>
<sequence length="69" mass="7927">MMVLTSKEHYELMEMFEAEFKDYRLDKEQKALWPKGVVYQSGETNALFLAYRRGVAYGTGLSRALAEAS</sequence>
<dbReference type="Proteomes" id="UP000315252">
    <property type="component" value="Unassembled WGS sequence"/>
</dbReference>
<name>A0A545TT83_9PROT</name>
<protein>
    <submittedName>
        <fullName evidence="1">Uncharacterized protein</fullName>
    </submittedName>
</protein>
<dbReference type="AlphaFoldDB" id="A0A545TT83"/>
<dbReference type="RefSeq" id="WP_142896064.1">
    <property type="nucleotide sequence ID" value="NZ_ML660054.1"/>
</dbReference>
<accession>A0A545TT83</accession>
<proteinExistence type="predicted"/>
<evidence type="ECO:0000313" key="1">
    <source>
        <dbReference type="EMBL" id="TQV80351.1"/>
    </source>
</evidence>
<reference evidence="1 2" key="1">
    <citation type="submission" date="2019-06" db="EMBL/GenBank/DDBJ databases">
        <title>Whole genome sequence for Rhodospirillaceae sp. R148.</title>
        <authorList>
            <person name="Wang G."/>
        </authorList>
    </citation>
    <scope>NUCLEOTIDE SEQUENCE [LARGE SCALE GENOMIC DNA]</scope>
    <source>
        <strain evidence="1 2">R148</strain>
    </source>
</reference>
<gene>
    <name evidence="1" type="ORF">FKG95_09150</name>
</gene>
<keyword evidence="2" id="KW-1185">Reference proteome</keyword>
<organism evidence="1 2">
    <name type="scientific">Denitrobaculum tricleocarpae</name>
    <dbReference type="NCBI Taxonomy" id="2591009"/>
    <lineage>
        <taxon>Bacteria</taxon>
        <taxon>Pseudomonadati</taxon>
        <taxon>Pseudomonadota</taxon>
        <taxon>Alphaproteobacteria</taxon>
        <taxon>Rhodospirillales</taxon>
        <taxon>Rhodospirillaceae</taxon>
        <taxon>Denitrobaculum</taxon>
    </lineage>
</organism>
<comment type="caution">
    <text evidence="1">The sequence shown here is derived from an EMBL/GenBank/DDBJ whole genome shotgun (WGS) entry which is preliminary data.</text>
</comment>